<accession>A0ABD3IEC0</accession>
<evidence type="ECO:0000313" key="2">
    <source>
        <dbReference type="Proteomes" id="UP001633002"/>
    </source>
</evidence>
<dbReference type="Proteomes" id="UP001633002">
    <property type="component" value="Unassembled WGS sequence"/>
</dbReference>
<dbReference type="AlphaFoldDB" id="A0ABD3IEC0"/>
<evidence type="ECO:0000313" key="1">
    <source>
        <dbReference type="EMBL" id="KAL3701826.1"/>
    </source>
</evidence>
<dbReference type="EMBL" id="JBJQOH010000001">
    <property type="protein sequence ID" value="KAL3701826.1"/>
    <property type="molecule type" value="Genomic_DNA"/>
</dbReference>
<comment type="caution">
    <text evidence="1">The sequence shown here is derived from an EMBL/GenBank/DDBJ whole genome shotgun (WGS) entry which is preliminary data.</text>
</comment>
<name>A0ABD3IEC0_9MARC</name>
<protein>
    <submittedName>
        <fullName evidence="1">Uncharacterized protein</fullName>
    </submittedName>
</protein>
<proteinExistence type="predicted"/>
<gene>
    <name evidence="1" type="ORF">R1sor_019848</name>
</gene>
<keyword evidence="2" id="KW-1185">Reference proteome</keyword>
<sequence length="206" mass="23249">MSPFNLVRVNYGDYVNPLTIHTEMVPNLVILPEEWEVWDAMGIQVTPPVVRNLDETVCYARLETGVRHTQSEGILLQDPVVTPSTVQDSHGYLQDHANSKALGVQAPQADAYNAKPQNEQGKIIIILTVFSERASKAGGRRHKRHFMNRHINMHLKKPPLTTSEETRGTAPSRYGKCPPLIERLSHRVNYRMCSFLHILVVGCLYG</sequence>
<organism evidence="1 2">
    <name type="scientific">Riccia sorocarpa</name>
    <dbReference type="NCBI Taxonomy" id="122646"/>
    <lineage>
        <taxon>Eukaryota</taxon>
        <taxon>Viridiplantae</taxon>
        <taxon>Streptophyta</taxon>
        <taxon>Embryophyta</taxon>
        <taxon>Marchantiophyta</taxon>
        <taxon>Marchantiopsida</taxon>
        <taxon>Marchantiidae</taxon>
        <taxon>Marchantiales</taxon>
        <taxon>Ricciaceae</taxon>
        <taxon>Riccia</taxon>
    </lineage>
</organism>
<reference evidence="1 2" key="1">
    <citation type="submission" date="2024-09" db="EMBL/GenBank/DDBJ databases">
        <title>Chromosome-scale assembly of Riccia sorocarpa.</title>
        <authorList>
            <person name="Paukszto L."/>
        </authorList>
    </citation>
    <scope>NUCLEOTIDE SEQUENCE [LARGE SCALE GENOMIC DNA]</scope>
    <source>
        <strain evidence="1">LP-2024</strain>
        <tissue evidence="1">Aerial parts of the thallus</tissue>
    </source>
</reference>